<reference evidence="2 3" key="1">
    <citation type="submission" date="2023-06" db="EMBL/GenBank/DDBJ databases">
        <title>Actinomycetospora Odt1-22.</title>
        <authorList>
            <person name="Supong K."/>
        </authorList>
    </citation>
    <scope>NUCLEOTIDE SEQUENCE [LARGE SCALE GENOMIC DNA]</scope>
    <source>
        <strain evidence="2 3">Odt1-22</strain>
    </source>
</reference>
<protein>
    <submittedName>
        <fullName evidence="2">Uncharacterized protein</fullName>
    </submittedName>
</protein>
<proteinExistence type="predicted"/>
<organism evidence="2 3">
    <name type="scientific">Actinomycetospora termitidis</name>
    <dbReference type="NCBI Taxonomy" id="3053470"/>
    <lineage>
        <taxon>Bacteria</taxon>
        <taxon>Bacillati</taxon>
        <taxon>Actinomycetota</taxon>
        <taxon>Actinomycetes</taxon>
        <taxon>Pseudonocardiales</taxon>
        <taxon>Pseudonocardiaceae</taxon>
        <taxon>Actinomycetospora</taxon>
    </lineage>
</organism>
<name>A0ABT7MIC3_9PSEU</name>
<dbReference type="Proteomes" id="UP001231924">
    <property type="component" value="Unassembled WGS sequence"/>
</dbReference>
<feature type="region of interest" description="Disordered" evidence="1">
    <location>
        <begin position="1"/>
        <end position="20"/>
    </location>
</feature>
<evidence type="ECO:0000313" key="2">
    <source>
        <dbReference type="EMBL" id="MDL5160429.1"/>
    </source>
</evidence>
<dbReference type="RefSeq" id="WP_286057041.1">
    <property type="nucleotide sequence ID" value="NZ_JASVWF010000011.1"/>
</dbReference>
<comment type="caution">
    <text evidence="2">The sequence shown here is derived from an EMBL/GenBank/DDBJ whole genome shotgun (WGS) entry which is preliminary data.</text>
</comment>
<sequence>MHQQPPADDPDMPDAGDPELRDRVRLADFYDGALELHEDRAIRARLAHDPRARRILAEVRAVREFEDRLRAAFHASPPPEQRHIIRSIGLDPALLEASDPQRSARIAASTTYVLDPHTAPEHH</sequence>
<feature type="compositionally biased region" description="Acidic residues" evidence="1">
    <location>
        <begin position="8"/>
        <end position="17"/>
    </location>
</feature>
<evidence type="ECO:0000313" key="3">
    <source>
        <dbReference type="Proteomes" id="UP001231924"/>
    </source>
</evidence>
<keyword evidence="3" id="KW-1185">Reference proteome</keyword>
<dbReference type="EMBL" id="JASVWF010000011">
    <property type="protein sequence ID" value="MDL5160429.1"/>
    <property type="molecule type" value="Genomic_DNA"/>
</dbReference>
<accession>A0ABT7MIC3</accession>
<gene>
    <name evidence="2" type="ORF">QRT03_30990</name>
</gene>
<evidence type="ECO:0000256" key="1">
    <source>
        <dbReference type="SAM" id="MobiDB-lite"/>
    </source>
</evidence>